<evidence type="ECO:0000259" key="2">
    <source>
        <dbReference type="Pfam" id="PF00149"/>
    </source>
</evidence>
<proteinExistence type="predicted"/>
<sequence>MPARRSWKPYKKSTEEQKLRFDKDNRFQITVFGDLHFAEDDKADKKTTGVMKNVLSSEKTDLVVLNGDLISGDVTKRSNSTRYIDQIVAPLVDHGLPWASAYGNHDSEIHLDSEELLREEKKHPGCLTQRSVSGSTAGVTNYYLPVFPHETSNLNQSIPELILWFFDSQGGHFPMAEDDHGESVPRQNWVDRTVVEWFTKANDNLTTAYGKTIPSLAFTHIPVQAMRAFQNSGVNPTHQPGIDAEKVHHQGGDLPSGYRSQDFPFMQALLNTSGLAAVFSGHDHGNDWCFRWDDRLAGMNLTGSGVNLCYGRRTGYGGYGEWARGARQILVDENSLRGDIRTWIRLEDGSKSGDVHLNSTYGSDQYAIRGQGSAFSSQYLGFVYLWMVVILGLSSGFGD</sequence>
<dbReference type="PANTHER" id="PTHR32440">
    <property type="entry name" value="PHOSPHATASE DCR2-RELATED-RELATED"/>
    <property type="match status" value="1"/>
</dbReference>
<accession>A0A9W9HES4</accession>
<dbReference type="EMBL" id="JAPQKL010000001">
    <property type="protein sequence ID" value="KAJ5145535.1"/>
    <property type="molecule type" value="Genomic_DNA"/>
</dbReference>
<keyword evidence="4" id="KW-1185">Reference proteome</keyword>
<dbReference type="GO" id="GO:0005737">
    <property type="term" value="C:cytoplasm"/>
    <property type="evidence" value="ECO:0007669"/>
    <property type="project" value="TreeGrafter"/>
</dbReference>
<dbReference type="Pfam" id="PF00149">
    <property type="entry name" value="Metallophos"/>
    <property type="match status" value="1"/>
</dbReference>
<gene>
    <name evidence="3" type="ORF">N7515_000099</name>
</gene>
<dbReference type="InterPro" id="IPR004843">
    <property type="entry name" value="Calcineurin-like_PHP"/>
</dbReference>
<feature type="domain" description="Calcineurin-like phosphoesterase" evidence="2">
    <location>
        <begin position="28"/>
        <end position="285"/>
    </location>
</feature>
<reference evidence="3" key="2">
    <citation type="journal article" date="2023" name="IMA Fungus">
        <title>Comparative genomic study of the Penicillium genus elucidates a diverse pangenome and 15 lateral gene transfer events.</title>
        <authorList>
            <person name="Petersen C."/>
            <person name="Sorensen T."/>
            <person name="Nielsen M.R."/>
            <person name="Sondergaard T.E."/>
            <person name="Sorensen J.L."/>
            <person name="Fitzpatrick D.A."/>
            <person name="Frisvad J.C."/>
            <person name="Nielsen K.L."/>
        </authorList>
    </citation>
    <scope>NUCLEOTIDE SEQUENCE</scope>
    <source>
        <strain evidence="3">IBT 22155</strain>
    </source>
</reference>
<dbReference type="GO" id="GO:0016788">
    <property type="term" value="F:hydrolase activity, acting on ester bonds"/>
    <property type="evidence" value="ECO:0007669"/>
    <property type="project" value="TreeGrafter"/>
</dbReference>
<dbReference type="CDD" id="cd07383">
    <property type="entry name" value="MPP_Dcr2"/>
    <property type="match status" value="1"/>
</dbReference>
<evidence type="ECO:0000313" key="4">
    <source>
        <dbReference type="Proteomes" id="UP001149079"/>
    </source>
</evidence>
<evidence type="ECO:0000256" key="1">
    <source>
        <dbReference type="SAM" id="Phobius"/>
    </source>
</evidence>
<keyword evidence="1" id="KW-0472">Membrane</keyword>
<keyword evidence="1" id="KW-0812">Transmembrane</keyword>
<dbReference type="InterPro" id="IPR029052">
    <property type="entry name" value="Metallo-depent_PP-like"/>
</dbReference>
<organism evidence="3 4">
    <name type="scientific">Penicillium bovifimosum</name>
    <dbReference type="NCBI Taxonomy" id="126998"/>
    <lineage>
        <taxon>Eukaryota</taxon>
        <taxon>Fungi</taxon>
        <taxon>Dikarya</taxon>
        <taxon>Ascomycota</taxon>
        <taxon>Pezizomycotina</taxon>
        <taxon>Eurotiomycetes</taxon>
        <taxon>Eurotiomycetidae</taxon>
        <taxon>Eurotiales</taxon>
        <taxon>Aspergillaceae</taxon>
        <taxon>Penicillium</taxon>
    </lineage>
</organism>
<reference evidence="3" key="1">
    <citation type="submission" date="2022-11" db="EMBL/GenBank/DDBJ databases">
        <authorList>
            <person name="Petersen C."/>
        </authorList>
    </citation>
    <scope>NUCLEOTIDE SEQUENCE</scope>
    <source>
        <strain evidence="3">IBT 22155</strain>
    </source>
</reference>
<dbReference type="SUPFAM" id="SSF56300">
    <property type="entry name" value="Metallo-dependent phosphatases"/>
    <property type="match status" value="1"/>
</dbReference>
<evidence type="ECO:0000313" key="3">
    <source>
        <dbReference type="EMBL" id="KAJ5145535.1"/>
    </source>
</evidence>
<dbReference type="PANTHER" id="PTHR32440:SF11">
    <property type="entry name" value="METALLOPHOSPHOESTERASE DOMAIN-CONTAINING PROTEIN"/>
    <property type="match status" value="1"/>
</dbReference>
<dbReference type="RefSeq" id="XP_056526009.1">
    <property type="nucleotide sequence ID" value="XM_056660843.1"/>
</dbReference>
<name>A0A9W9HES4_9EURO</name>
<keyword evidence="1" id="KW-1133">Transmembrane helix</keyword>
<dbReference type="AlphaFoldDB" id="A0A9W9HES4"/>
<dbReference type="Proteomes" id="UP001149079">
    <property type="component" value="Unassembled WGS sequence"/>
</dbReference>
<comment type="caution">
    <text evidence="3">The sequence shown here is derived from an EMBL/GenBank/DDBJ whole genome shotgun (WGS) entry which is preliminary data.</text>
</comment>
<protein>
    <recommendedName>
        <fullName evidence="2">Calcineurin-like phosphoesterase domain-containing protein</fullName>
    </recommendedName>
</protein>
<dbReference type="Gene3D" id="3.60.21.10">
    <property type="match status" value="1"/>
</dbReference>
<dbReference type="GeneID" id="81400013"/>
<feature type="transmembrane region" description="Helical" evidence="1">
    <location>
        <begin position="379"/>
        <end position="397"/>
    </location>
</feature>
<dbReference type="OrthoDB" id="783096at2759"/>